<feature type="signal peptide" evidence="1">
    <location>
        <begin position="1"/>
        <end position="24"/>
    </location>
</feature>
<feature type="chain" id="PRO_5014721416" description="Gram-positive cocci surface proteins LPxTG domain-containing protein" evidence="1">
    <location>
        <begin position="25"/>
        <end position="91"/>
    </location>
</feature>
<keyword evidence="1" id="KW-0732">Signal</keyword>
<dbReference type="EMBL" id="PGGW01000058">
    <property type="protein sequence ID" value="PJE96433.1"/>
    <property type="molecule type" value="Genomic_DNA"/>
</dbReference>
<gene>
    <name evidence="2" type="ORF">CUT44_18185</name>
</gene>
<keyword evidence="3" id="KW-1185">Reference proteome</keyword>
<evidence type="ECO:0008006" key="4">
    <source>
        <dbReference type="Google" id="ProtNLM"/>
    </source>
</evidence>
<dbReference type="NCBIfam" id="NF041742">
    <property type="entry name" value="WGxxGxxG_fam"/>
    <property type="match status" value="1"/>
</dbReference>
<dbReference type="RefSeq" id="WP_100202926.1">
    <property type="nucleotide sequence ID" value="NZ_PGGW01000058.1"/>
</dbReference>
<sequence length="91" mass="9093">MRKIATAAATALVLSLAPVSSAVAQTPAETADTPVAAAPMILAQDGEEDDGGGNAGLWGLLGLLGLLGLIPRKQKEPTHTGATDYRSRGGA</sequence>
<organism evidence="2 3">
    <name type="scientific">Streptomyces carminius</name>
    <dbReference type="NCBI Taxonomy" id="2665496"/>
    <lineage>
        <taxon>Bacteria</taxon>
        <taxon>Bacillati</taxon>
        <taxon>Actinomycetota</taxon>
        <taxon>Actinomycetes</taxon>
        <taxon>Kitasatosporales</taxon>
        <taxon>Streptomycetaceae</taxon>
        <taxon>Streptomyces</taxon>
    </lineage>
</organism>
<protein>
    <recommendedName>
        <fullName evidence="4">Gram-positive cocci surface proteins LPxTG domain-containing protein</fullName>
    </recommendedName>
</protein>
<evidence type="ECO:0000256" key="1">
    <source>
        <dbReference type="SAM" id="SignalP"/>
    </source>
</evidence>
<dbReference type="Proteomes" id="UP000230407">
    <property type="component" value="Unassembled WGS sequence"/>
</dbReference>
<comment type="caution">
    <text evidence="2">The sequence shown here is derived from an EMBL/GenBank/DDBJ whole genome shotgun (WGS) entry which is preliminary data.</text>
</comment>
<accession>A0A2M8LWV2</accession>
<evidence type="ECO:0000313" key="2">
    <source>
        <dbReference type="EMBL" id="PJE96433.1"/>
    </source>
</evidence>
<proteinExistence type="predicted"/>
<evidence type="ECO:0000313" key="3">
    <source>
        <dbReference type="Proteomes" id="UP000230407"/>
    </source>
</evidence>
<dbReference type="AlphaFoldDB" id="A0A2M8LWV2"/>
<name>A0A2M8LWV2_9ACTN</name>
<reference evidence="2 3" key="1">
    <citation type="submission" date="2017-11" db="EMBL/GenBank/DDBJ databases">
        <title>Streptomyces carmine sp. nov., a novel actinomycete isolated from Sophora alopecuroides in Xinjiang, China.</title>
        <authorList>
            <person name="Wang Y."/>
            <person name="Luo X."/>
            <person name="Wan C."/>
            <person name="Zhang L."/>
        </authorList>
    </citation>
    <scope>NUCLEOTIDE SEQUENCE [LARGE SCALE GENOMIC DNA]</scope>
    <source>
        <strain evidence="2 3">TRM SA0054</strain>
    </source>
</reference>